<dbReference type="PANTHER" id="PTHR31803:SF3">
    <property type="entry name" value="ALTERNATIVE OXIDASE"/>
    <property type="match status" value="1"/>
</dbReference>
<feature type="transmembrane region" description="Helical" evidence="18">
    <location>
        <begin position="248"/>
        <end position="267"/>
    </location>
</feature>
<keyword evidence="10 18" id="KW-1133">Transmembrane helix</keyword>
<evidence type="ECO:0000256" key="4">
    <source>
        <dbReference type="ARBA" id="ARBA00022660"/>
    </source>
</evidence>
<dbReference type="CDD" id="cd01053">
    <property type="entry name" value="AOX"/>
    <property type="match status" value="1"/>
</dbReference>
<comment type="function">
    <text evidence="15">Catalyzes cyanide-resistant oxygen consumption. May increase respiration when the cytochrome respiratory pathway is restricted, or in response to low temperatures.</text>
</comment>
<keyword evidence="14 17" id="KW-0472">Membrane</keyword>
<keyword evidence="7" id="KW-0999">Mitochondrion inner membrane</keyword>
<dbReference type="GO" id="GO:0046872">
    <property type="term" value="F:metal ion binding"/>
    <property type="evidence" value="ECO:0007669"/>
    <property type="project" value="UniProtKB-UniRule"/>
</dbReference>
<reference evidence="20 21" key="1">
    <citation type="journal article" date="2009" name="Genome Res.">
        <title>Comparative genomics of the fungal pathogens Candida dubliniensis and Candida albicans.</title>
        <authorList>
            <person name="Jackson A.P."/>
            <person name="Gamble J.A."/>
            <person name="Yeomans T."/>
            <person name="Moran G.P."/>
            <person name="Saunders D."/>
            <person name="Harris D."/>
            <person name="Aslett M."/>
            <person name="Barrell J.F."/>
            <person name="Butler G."/>
            <person name="Citiulo F."/>
            <person name="Coleman D.C."/>
            <person name="de Groot P.W.J."/>
            <person name="Goodwin T.J."/>
            <person name="Quail M.A."/>
            <person name="McQuillan J."/>
            <person name="Munro C.A."/>
            <person name="Pain A."/>
            <person name="Poulter R.T."/>
            <person name="Rajandream M.A."/>
            <person name="Renauld H."/>
            <person name="Spiering M.J."/>
            <person name="Tivey A."/>
            <person name="Gow N.A.R."/>
            <person name="Barrell B."/>
            <person name="Sullivan D.J."/>
            <person name="Berriman M."/>
        </authorList>
    </citation>
    <scope>NUCLEOTIDE SEQUENCE [LARGE SCALE GENOMIC DNA]</scope>
    <source>
        <strain evidence="21">CD36 / ATCC MYA-646 / CBS 7987 / NCPF 3949 / NRRL Y-17841</strain>
    </source>
</reference>
<dbReference type="AlphaFoldDB" id="B9W8T8"/>
<dbReference type="Gene3D" id="1.20.1260.140">
    <property type="entry name" value="Alternative oxidase"/>
    <property type="match status" value="1"/>
</dbReference>
<dbReference type="PANTHER" id="PTHR31803">
    <property type="entry name" value="ALTERNATIVE OXIDASE"/>
    <property type="match status" value="1"/>
</dbReference>
<feature type="binding site" evidence="16">
    <location>
        <position position="280"/>
    </location>
    <ligand>
        <name>Fe cation</name>
        <dbReference type="ChEBI" id="CHEBI:24875"/>
        <label>2</label>
    </ligand>
</feature>
<evidence type="ECO:0000313" key="19">
    <source>
        <dbReference type="CGD" id="CAL0000167038"/>
    </source>
</evidence>
<comment type="cofactor">
    <cofactor evidence="16 17">
        <name>Fe cation</name>
        <dbReference type="ChEBI" id="CHEBI:24875"/>
    </cofactor>
    <text evidence="16 17">Binds 2 iron ions per subunit.</text>
</comment>
<dbReference type="eggNOG" id="ENOG502QSB5">
    <property type="taxonomic scope" value="Eukaryota"/>
</dbReference>
<dbReference type="GO" id="GO:0098803">
    <property type="term" value="C:respiratory chain complex"/>
    <property type="evidence" value="ECO:0007669"/>
    <property type="project" value="UniProtKB-UniRule"/>
</dbReference>
<keyword evidence="4 17" id="KW-0679">Respiratory chain</keyword>
<dbReference type="GO" id="GO:0009916">
    <property type="term" value="F:alternative oxidase activity"/>
    <property type="evidence" value="ECO:0007669"/>
    <property type="project" value="UniProtKB-UniRule"/>
</dbReference>
<dbReference type="HOGENOM" id="CLU_041974_3_0_1"/>
<dbReference type="EC" id="1.-.-.-" evidence="17"/>
<accession>B9W8T8</accession>
<feature type="binding site" evidence="16">
    <location>
        <position position="229"/>
    </location>
    <ligand>
        <name>Fe cation</name>
        <dbReference type="ChEBI" id="CHEBI:24875"/>
        <label>2</label>
    </ligand>
</feature>
<evidence type="ECO:0000256" key="5">
    <source>
        <dbReference type="ARBA" id="ARBA00022692"/>
    </source>
</evidence>
<dbReference type="PIRSF" id="PIRSF005229">
    <property type="entry name" value="AOX"/>
    <property type="match status" value="1"/>
</dbReference>
<keyword evidence="11 17" id="KW-0560">Oxidoreductase</keyword>
<keyword evidence="6 16" id="KW-0479">Metal-binding</keyword>
<keyword evidence="9 17" id="KW-0249">Electron transport</keyword>
<protein>
    <recommendedName>
        <fullName evidence="17">Alternative oxidase</fullName>
        <ecNumber evidence="17">1.-.-.-</ecNumber>
    </recommendedName>
</protein>
<dbReference type="FunFam" id="1.20.1260.140:FF:000002">
    <property type="entry name" value="Alternative oxidase"/>
    <property type="match status" value="1"/>
</dbReference>
<dbReference type="GO" id="GO:0005743">
    <property type="term" value="C:mitochondrial inner membrane"/>
    <property type="evidence" value="ECO:0007669"/>
    <property type="project" value="UniProtKB-SubCell"/>
</dbReference>
<keyword evidence="5 17" id="KW-0812">Transmembrane</keyword>
<evidence type="ECO:0000256" key="14">
    <source>
        <dbReference type="ARBA" id="ARBA00023136"/>
    </source>
</evidence>
<evidence type="ECO:0000256" key="17">
    <source>
        <dbReference type="RuleBase" id="RU003779"/>
    </source>
</evidence>
<evidence type="ECO:0000256" key="12">
    <source>
        <dbReference type="ARBA" id="ARBA00023004"/>
    </source>
</evidence>
<dbReference type="KEGG" id="cdu:CD36_08640"/>
<sequence length="389" mass="44529">MIGLSTYKKVPTLLATTTITTVTSTTLRSNQLLRLASTTSTKPNASTTVAAAAAAAATNSLGNSNSKLPIDKNDLEKPGTIPGKHKPFNIQTEIYNQAGIEANDDDKFLTNPTYRHEDFTEAGVYRVHVTHRPPRTIGDKISCYGTLFFRKCFDLVTGYAVPDPDKPDQYKGTRWEMTEGKWLTRCIFLESIAGVPGSVAGFVRHLHSLRMLTRDKAWIETLHDEAYNERMHLLTFIKIGKPSWFTRSIIYIGQGVFTNIFFLVYLMNPRYCHRFVGYLEEEAVRTYTHLIHELNDPNKLPDFEKLSIPTIAVQYWPELTPDSSFKDLILRIRADEAKHREINHTFANLEQWQDRNPFALQIKDSDKPQPNYNLDVTRPQGWERKDLYL</sequence>
<comment type="subcellular location">
    <subcellularLocation>
        <location evidence="1">Mitochondrion inner membrane</location>
        <topology evidence="1">Single-pass membrane protein</topology>
        <orientation evidence="1">Matrix side</orientation>
    </subcellularLocation>
</comment>
<evidence type="ECO:0000256" key="1">
    <source>
        <dbReference type="ARBA" id="ARBA00004298"/>
    </source>
</evidence>
<keyword evidence="3" id="KW-0813">Transport</keyword>
<dbReference type="EMBL" id="FM992688">
    <property type="protein sequence ID" value="CAX45161.1"/>
    <property type="molecule type" value="Genomic_DNA"/>
</dbReference>
<feature type="binding site" evidence="16">
    <location>
        <position position="229"/>
    </location>
    <ligand>
        <name>Fe cation</name>
        <dbReference type="ChEBI" id="CHEBI:24875"/>
        <label>1</label>
    </ligand>
</feature>
<dbReference type="GeneID" id="8045053"/>
<feature type="binding site" evidence="16">
    <location>
        <position position="336"/>
    </location>
    <ligand>
        <name>Fe cation</name>
        <dbReference type="ChEBI" id="CHEBI:24875"/>
        <label>1</label>
    </ligand>
</feature>
<evidence type="ECO:0000256" key="15">
    <source>
        <dbReference type="ARBA" id="ARBA00025285"/>
    </source>
</evidence>
<evidence type="ECO:0000256" key="8">
    <source>
        <dbReference type="ARBA" id="ARBA00022946"/>
    </source>
</evidence>
<evidence type="ECO:0000313" key="21">
    <source>
        <dbReference type="Proteomes" id="UP000002605"/>
    </source>
</evidence>
<proteinExistence type="inferred from homology"/>
<evidence type="ECO:0000256" key="9">
    <source>
        <dbReference type="ARBA" id="ARBA00022982"/>
    </source>
</evidence>
<evidence type="ECO:0000256" key="11">
    <source>
        <dbReference type="ARBA" id="ARBA00023002"/>
    </source>
</evidence>
<evidence type="ECO:0000256" key="6">
    <source>
        <dbReference type="ARBA" id="ARBA00022723"/>
    </source>
</evidence>
<keyword evidence="21" id="KW-1185">Reference proteome</keyword>
<comment type="similarity">
    <text evidence="2 17">Belongs to the alternative oxidase family.</text>
</comment>
<dbReference type="Proteomes" id="UP000002605">
    <property type="component" value="Chromosome 1"/>
</dbReference>
<keyword evidence="8" id="KW-0809">Transit peptide</keyword>
<name>B9W8T8_CANDC</name>
<keyword evidence="12 16" id="KW-0408">Iron</keyword>
<dbReference type="RefSeq" id="XP_002417508.1">
    <property type="nucleotide sequence ID" value="XM_002417463.1"/>
</dbReference>
<organism evidence="20 21">
    <name type="scientific">Candida dubliniensis (strain CD36 / ATCC MYA-646 / CBS 7987 / NCPF 3949 / NRRL Y-17841)</name>
    <name type="common">Yeast</name>
    <dbReference type="NCBI Taxonomy" id="573826"/>
    <lineage>
        <taxon>Eukaryota</taxon>
        <taxon>Fungi</taxon>
        <taxon>Dikarya</taxon>
        <taxon>Ascomycota</taxon>
        <taxon>Saccharomycotina</taxon>
        <taxon>Pichiomycetes</taxon>
        <taxon>Debaryomycetaceae</taxon>
        <taxon>Candida/Lodderomyces clade</taxon>
        <taxon>Candida</taxon>
    </lineage>
</organism>
<evidence type="ECO:0000256" key="2">
    <source>
        <dbReference type="ARBA" id="ARBA00008388"/>
    </source>
</evidence>
<evidence type="ECO:0000256" key="13">
    <source>
        <dbReference type="ARBA" id="ARBA00023128"/>
    </source>
</evidence>
<dbReference type="InterPro" id="IPR002680">
    <property type="entry name" value="AOX"/>
</dbReference>
<gene>
    <name evidence="19" type="ordered locus">Cd36_08640</name>
    <name evidence="20" type="ORF">CD36_08640</name>
</gene>
<dbReference type="InterPro" id="IPR038659">
    <property type="entry name" value="AOX_sf"/>
</dbReference>
<feature type="binding site" evidence="16">
    <location>
        <position position="190"/>
    </location>
    <ligand>
        <name>Fe cation</name>
        <dbReference type="ChEBI" id="CHEBI:24875"/>
        <label>1</label>
    </ligand>
</feature>
<keyword evidence="13" id="KW-0496">Mitochondrion</keyword>
<evidence type="ECO:0000313" key="20">
    <source>
        <dbReference type="EMBL" id="CAX45161.1"/>
    </source>
</evidence>
<dbReference type="VEuPathDB" id="FungiDB:CD36_08640"/>
<evidence type="ECO:0000256" key="16">
    <source>
        <dbReference type="PIRSR" id="PIRSR005229-1"/>
    </source>
</evidence>
<dbReference type="OrthoDB" id="16906at2759"/>
<evidence type="ECO:0000256" key="10">
    <source>
        <dbReference type="ARBA" id="ARBA00022989"/>
    </source>
</evidence>
<feature type="binding site" evidence="16">
    <location>
        <position position="232"/>
    </location>
    <ligand>
        <name>Fe cation</name>
        <dbReference type="ChEBI" id="CHEBI:24875"/>
        <label>1</label>
    </ligand>
</feature>
<feature type="binding site" evidence="16">
    <location>
        <position position="336"/>
    </location>
    <ligand>
        <name>Fe cation</name>
        <dbReference type="ChEBI" id="CHEBI:24875"/>
        <label>2</label>
    </ligand>
</feature>
<dbReference type="Pfam" id="PF01786">
    <property type="entry name" value="AOX"/>
    <property type="match status" value="1"/>
</dbReference>
<evidence type="ECO:0000256" key="3">
    <source>
        <dbReference type="ARBA" id="ARBA00022448"/>
    </source>
</evidence>
<dbReference type="CGD" id="CAL0000167038">
    <property type="gene designation" value="Cd36_08640"/>
</dbReference>
<dbReference type="GO" id="GO:0010230">
    <property type="term" value="P:alternative respiration"/>
    <property type="evidence" value="ECO:0007669"/>
    <property type="project" value="TreeGrafter"/>
</dbReference>
<feature type="binding site" evidence="16">
    <location>
        <position position="339"/>
    </location>
    <ligand>
        <name>Fe cation</name>
        <dbReference type="ChEBI" id="CHEBI:24875"/>
        <label>2</label>
    </ligand>
</feature>
<evidence type="ECO:0000256" key="18">
    <source>
        <dbReference type="SAM" id="Phobius"/>
    </source>
</evidence>
<evidence type="ECO:0000256" key="7">
    <source>
        <dbReference type="ARBA" id="ARBA00022792"/>
    </source>
</evidence>